<evidence type="ECO:0000313" key="10">
    <source>
        <dbReference type="Proteomes" id="UP000887566"/>
    </source>
</evidence>
<accession>A0A914ULC8</accession>
<dbReference type="GO" id="GO:0005879">
    <property type="term" value="C:axonemal microtubule"/>
    <property type="evidence" value="ECO:0007669"/>
    <property type="project" value="UniProtKB-UniRule"/>
</dbReference>
<dbReference type="PANTHER" id="PTHR20931:SF0">
    <property type="entry name" value="TETRATRICOPEPTIDE REPEAT PROTEIN 30"/>
    <property type="match status" value="1"/>
</dbReference>
<dbReference type="InterPro" id="IPR011990">
    <property type="entry name" value="TPR-like_helical_dom_sf"/>
</dbReference>
<evidence type="ECO:0000256" key="3">
    <source>
        <dbReference type="ARBA" id="ARBA00022737"/>
    </source>
</evidence>
<proteinExistence type="inferred from homology"/>
<dbReference type="AlphaFoldDB" id="A0A914ULC8"/>
<keyword evidence="9" id="KW-0175">Coiled coil</keyword>
<evidence type="ECO:0000256" key="9">
    <source>
        <dbReference type="SAM" id="Coils"/>
    </source>
</evidence>
<keyword evidence="6 8" id="KW-0969">Cilium</keyword>
<comment type="subcellular location">
    <subcellularLocation>
        <location evidence="1 8">Cell projection</location>
        <location evidence="1 8">Cilium</location>
    </subcellularLocation>
</comment>
<dbReference type="Gene3D" id="1.25.40.10">
    <property type="entry name" value="Tetratricopeptide repeat domain"/>
    <property type="match status" value="3"/>
</dbReference>
<keyword evidence="7 8" id="KW-0966">Cell projection</keyword>
<evidence type="ECO:0000256" key="1">
    <source>
        <dbReference type="ARBA" id="ARBA00004138"/>
    </source>
</evidence>
<evidence type="ECO:0000313" key="11">
    <source>
        <dbReference type="WBParaSite" id="PSAMB.scaffold1093size36065.g10911.t1"/>
    </source>
</evidence>
<dbReference type="SUPFAM" id="SSF48452">
    <property type="entry name" value="TPR-like"/>
    <property type="match status" value="3"/>
</dbReference>
<dbReference type="SMART" id="SM00028">
    <property type="entry name" value="TPR"/>
    <property type="match status" value="6"/>
</dbReference>
<evidence type="ECO:0000256" key="8">
    <source>
        <dbReference type="RuleBase" id="RU367070"/>
    </source>
</evidence>
<sequence length="649" mass="74611">MAFVQIKDGEFTSTIYGLIKDAKYAEAVRVLQHQLQFTPTSRAGLSLLAYCFFYTQEFVGAAECYEKLIELYPDNEEYRLYYAQTLYNAFLFPEAMSAVTQIEGSHHVGSVVKLQAAIKYREDDLQNAKILVEQCPSDDHDTEVNLACLEYKEGNFTAALDRFTAAINLQGYHPDLAYSVALCHYQQKQYSQALKFIAEIIDRGIKDHPELGVGMVTEGMEVRSVGNTLALHETALIEAFNLKAAIEYNLKNYDAAIEALTDMPPRSEEELDPVTLHNQALMNIDKQPSDGFAKMQFLLSQNPFPPETFPNLLLLYCKYEYYDLTADVLAENAHLTYKYLTQYLYDFLDAVITQQTSPDDAFMKFDVIATQQTDELRKLTKRVQEARQSHDDEGVKRTVDAYDEALERYLPVLMGQAKIYWDLTEYGQVEKIFRKSVEFSSEHDMWKLNVAHTLFMQESKFKEAAGFYEPIVKKNFDRILDISAIVLANLCVCYIMTNQNEEAEELMRKVEKEEERVSYDDPDRKSFHLCIINLVIGTLYCSKGNYEFGISRVIKAMEPHQKKLGTDTWFYAKRCLLSTIENLAKHMVVVRDSVLQECLQFLEQCETFGKNIKTTVDGPLLDDQSQTGKNTVTYEARLLRALMFQVMHY</sequence>
<keyword evidence="3" id="KW-0677">Repeat</keyword>
<reference evidence="11" key="1">
    <citation type="submission" date="2022-11" db="UniProtKB">
        <authorList>
            <consortium name="WormBaseParasite"/>
        </authorList>
    </citation>
    <scope>IDENTIFICATION</scope>
</reference>
<dbReference type="Proteomes" id="UP000887566">
    <property type="component" value="Unplaced"/>
</dbReference>
<evidence type="ECO:0000256" key="6">
    <source>
        <dbReference type="ARBA" id="ARBA00023069"/>
    </source>
</evidence>
<dbReference type="WBParaSite" id="PSAMB.scaffold1093size36065.g10911.t1">
    <property type="protein sequence ID" value="PSAMB.scaffold1093size36065.g10911.t1"/>
    <property type="gene ID" value="PSAMB.scaffold1093size36065.g10911"/>
</dbReference>
<dbReference type="FunFam" id="1.25.40.10:FF:000186">
    <property type="entry name" value="Tetratricopeptide repeat domain 30A"/>
    <property type="match status" value="1"/>
</dbReference>
<organism evidence="10 11">
    <name type="scientific">Plectus sambesii</name>
    <dbReference type="NCBI Taxonomy" id="2011161"/>
    <lineage>
        <taxon>Eukaryota</taxon>
        <taxon>Metazoa</taxon>
        <taxon>Ecdysozoa</taxon>
        <taxon>Nematoda</taxon>
        <taxon>Chromadorea</taxon>
        <taxon>Plectida</taxon>
        <taxon>Plectina</taxon>
        <taxon>Plectoidea</taxon>
        <taxon>Plectidae</taxon>
        <taxon>Plectus</taxon>
    </lineage>
</organism>
<dbReference type="InterPro" id="IPR039941">
    <property type="entry name" value="TT30"/>
</dbReference>
<name>A0A914ULC8_9BILA</name>
<evidence type="ECO:0000256" key="4">
    <source>
        <dbReference type="ARBA" id="ARBA00022794"/>
    </source>
</evidence>
<dbReference type="GO" id="GO:0042073">
    <property type="term" value="P:intraciliary transport"/>
    <property type="evidence" value="ECO:0007669"/>
    <property type="project" value="UniProtKB-UniRule"/>
</dbReference>
<keyword evidence="10" id="KW-1185">Reference proteome</keyword>
<dbReference type="PANTHER" id="PTHR20931">
    <property type="entry name" value="TETRATRICOPEPTIDE REPEAT PROTEIN 30"/>
    <property type="match status" value="1"/>
</dbReference>
<feature type="coiled-coil region" evidence="9">
    <location>
        <begin position="493"/>
        <end position="520"/>
    </location>
</feature>
<dbReference type="Pfam" id="PF13432">
    <property type="entry name" value="TPR_16"/>
    <property type="match status" value="1"/>
</dbReference>
<evidence type="ECO:0000256" key="2">
    <source>
        <dbReference type="ARBA" id="ARBA00009522"/>
    </source>
</evidence>
<protein>
    <recommendedName>
        <fullName evidence="8">Tetratricopeptide repeat protein 30</fullName>
    </recommendedName>
</protein>
<dbReference type="Pfam" id="PF13174">
    <property type="entry name" value="TPR_6"/>
    <property type="match status" value="1"/>
</dbReference>
<dbReference type="GO" id="GO:0030992">
    <property type="term" value="C:intraciliary transport particle B"/>
    <property type="evidence" value="ECO:0007669"/>
    <property type="project" value="TreeGrafter"/>
</dbReference>
<dbReference type="GO" id="GO:0120170">
    <property type="term" value="F:intraciliary transport particle B binding"/>
    <property type="evidence" value="ECO:0007669"/>
    <property type="project" value="TreeGrafter"/>
</dbReference>
<comment type="function">
    <text evidence="8">Required for polyglutamylation of axonemal tubulin. Plays a role in anterograde intraflagellar transport (IFT), the process by which cilia precursors are transported from the base of the cilium to the site of their incorporation at the tip.</text>
</comment>
<keyword evidence="4 8" id="KW-0970">Cilium biogenesis/degradation</keyword>
<evidence type="ECO:0000256" key="5">
    <source>
        <dbReference type="ARBA" id="ARBA00022803"/>
    </source>
</evidence>
<comment type="similarity">
    <text evidence="2 8">Belongs to the TTC30/dfy-1/fleer family.</text>
</comment>
<keyword evidence="5 8" id="KW-0802">TPR repeat</keyword>
<dbReference type="FunFam" id="1.25.40.10:FF:000211">
    <property type="entry name" value="tetratricopeptide repeat protein 30B"/>
    <property type="match status" value="1"/>
</dbReference>
<dbReference type="InterPro" id="IPR019734">
    <property type="entry name" value="TPR_rpt"/>
</dbReference>
<evidence type="ECO:0000256" key="7">
    <source>
        <dbReference type="ARBA" id="ARBA00023273"/>
    </source>
</evidence>